<organism evidence="1 2">
    <name type="scientific">Hevea brasiliensis</name>
    <name type="common">Para rubber tree</name>
    <name type="synonym">Siphonia brasiliensis</name>
    <dbReference type="NCBI Taxonomy" id="3981"/>
    <lineage>
        <taxon>Eukaryota</taxon>
        <taxon>Viridiplantae</taxon>
        <taxon>Streptophyta</taxon>
        <taxon>Embryophyta</taxon>
        <taxon>Tracheophyta</taxon>
        <taxon>Spermatophyta</taxon>
        <taxon>Magnoliopsida</taxon>
        <taxon>eudicotyledons</taxon>
        <taxon>Gunneridae</taxon>
        <taxon>Pentapetalae</taxon>
        <taxon>rosids</taxon>
        <taxon>fabids</taxon>
        <taxon>Malpighiales</taxon>
        <taxon>Euphorbiaceae</taxon>
        <taxon>Crotonoideae</taxon>
        <taxon>Micrandreae</taxon>
        <taxon>Hevea</taxon>
    </lineage>
</organism>
<gene>
    <name evidence="1" type="ORF">GH714_033145</name>
</gene>
<comment type="caution">
    <text evidence="1">The sequence shown here is derived from an EMBL/GenBank/DDBJ whole genome shotgun (WGS) entry which is preliminary data.</text>
</comment>
<dbReference type="PANTHER" id="PTHR33240:SF15">
    <property type="entry name" value="GAG-PRO-LIKE PROTEIN"/>
    <property type="match status" value="1"/>
</dbReference>
<dbReference type="Proteomes" id="UP000467840">
    <property type="component" value="Chromosome 3"/>
</dbReference>
<reference evidence="1 2" key="1">
    <citation type="journal article" date="2020" name="Mol. Plant">
        <title>The Chromosome-Based Rubber Tree Genome Provides New Insights into Spurge Genome Evolution and Rubber Biosynthesis.</title>
        <authorList>
            <person name="Liu J."/>
            <person name="Shi C."/>
            <person name="Shi C.C."/>
            <person name="Li W."/>
            <person name="Zhang Q.J."/>
            <person name="Zhang Y."/>
            <person name="Li K."/>
            <person name="Lu H.F."/>
            <person name="Shi C."/>
            <person name="Zhu S.T."/>
            <person name="Xiao Z.Y."/>
            <person name="Nan H."/>
            <person name="Yue Y."/>
            <person name="Zhu X.G."/>
            <person name="Wu Y."/>
            <person name="Hong X.N."/>
            <person name="Fan G.Y."/>
            <person name="Tong Y."/>
            <person name="Zhang D."/>
            <person name="Mao C.L."/>
            <person name="Liu Y.L."/>
            <person name="Hao S.J."/>
            <person name="Liu W.Q."/>
            <person name="Lv M.Q."/>
            <person name="Zhang H.B."/>
            <person name="Liu Y."/>
            <person name="Hu-Tang G.R."/>
            <person name="Wang J.P."/>
            <person name="Wang J.H."/>
            <person name="Sun Y.H."/>
            <person name="Ni S.B."/>
            <person name="Chen W.B."/>
            <person name="Zhang X.C."/>
            <person name="Jiao Y.N."/>
            <person name="Eichler E.E."/>
            <person name="Li G.H."/>
            <person name="Liu X."/>
            <person name="Gao L.Z."/>
        </authorList>
    </citation>
    <scope>NUCLEOTIDE SEQUENCE [LARGE SCALE GENOMIC DNA]</scope>
    <source>
        <strain evidence="2">cv. GT1</strain>
        <tissue evidence="1">Leaf</tissue>
    </source>
</reference>
<keyword evidence="2" id="KW-1185">Reference proteome</keyword>
<protein>
    <submittedName>
        <fullName evidence="1">Uncharacterized protein</fullName>
    </submittedName>
</protein>
<name>A0A6A6KD95_HEVBR</name>
<dbReference type="PANTHER" id="PTHR33240">
    <property type="entry name" value="OS08G0508500 PROTEIN"/>
    <property type="match status" value="1"/>
</dbReference>
<evidence type="ECO:0000313" key="2">
    <source>
        <dbReference type="Proteomes" id="UP000467840"/>
    </source>
</evidence>
<dbReference type="EMBL" id="JAAGAX010000017">
    <property type="protein sequence ID" value="KAF2286852.1"/>
    <property type="molecule type" value="Genomic_DNA"/>
</dbReference>
<proteinExistence type="predicted"/>
<accession>A0A6A6KD95</accession>
<evidence type="ECO:0000313" key="1">
    <source>
        <dbReference type="EMBL" id="KAF2286852.1"/>
    </source>
</evidence>
<sequence>MEKDDGKGKVKEIVEKVVEEEDNQVLKQLKMTQASVKVWELLLAFEKYRIALTKALNVLRVSMDITPDEVAKMVLIENKSQITFSNHYLLAEGRNHNKFVTVEVRGWKVPCVTMDDGSAINVCPLKVLSKFEILMSELSSFDLVIRAYNLSKRNVIGLFKTVIKVRPIESEVEFTMLDISMTFSLLLGRVWFHPLGGVPSTLHQKIKMPYKDGVPALVEKLAKWLILLFEFDIVYKTRKTIKGCVVAEFHHGQEYSQH</sequence>
<dbReference type="AlphaFoldDB" id="A0A6A6KD95"/>